<evidence type="ECO:0000256" key="6">
    <source>
        <dbReference type="ARBA" id="ARBA00022792"/>
    </source>
</evidence>
<evidence type="ECO:0000313" key="14">
    <source>
        <dbReference type="Proteomes" id="UP000316270"/>
    </source>
</evidence>
<dbReference type="PANTHER" id="PTHR45624:SF9">
    <property type="entry name" value="CARRIER PROTEIN, PUTATIVE (AFU_ORTHOLOGUE AFUA_4G06390)-RELATED"/>
    <property type="match status" value="1"/>
</dbReference>
<dbReference type="PANTHER" id="PTHR45624">
    <property type="entry name" value="MITOCHONDRIAL BASIC AMINO ACIDS TRANSPORTER-RELATED"/>
    <property type="match status" value="1"/>
</dbReference>
<dbReference type="InterPro" id="IPR050567">
    <property type="entry name" value="Mitochondrial_Carrier"/>
</dbReference>
<dbReference type="GO" id="GO:0031966">
    <property type="term" value="C:mitochondrial membrane"/>
    <property type="evidence" value="ECO:0007669"/>
    <property type="project" value="UniProtKB-SubCell"/>
</dbReference>
<dbReference type="OrthoDB" id="2382881at2759"/>
<proteinExistence type="inferred from homology"/>
<evidence type="ECO:0008006" key="15">
    <source>
        <dbReference type="Google" id="ProtNLM"/>
    </source>
</evidence>
<evidence type="ECO:0000256" key="2">
    <source>
        <dbReference type="ARBA" id="ARBA00006375"/>
    </source>
</evidence>
<dbReference type="GO" id="GO:0022857">
    <property type="term" value="F:transmembrane transporter activity"/>
    <property type="evidence" value="ECO:0007669"/>
    <property type="project" value="TreeGrafter"/>
</dbReference>
<keyword evidence="4 10" id="KW-0812">Transmembrane</keyword>
<keyword evidence="9 10" id="KW-0472">Membrane</keyword>
<dbReference type="Pfam" id="PF00153">
    <property type="entry name" value="Mito_carr"/>
    <property type="match status" value="3"/>
</dbReference>
<feature type="repeat" description="Solcar" evidence="10">
    <location>
        <begin position="163"/>
        <end position="267"/>
    </location>
</feature>
<sequence>MPDSTTDDELNRHRRPKADAFEAKKHETPAARRIRLFKKRRTDFASAASSLTAIFVSFPLDTLKTRLQASNGTTFRAYQIPTFNGRSIPSETVACVQYIYKTEGLRGFFRGMMTPLVTASATRMISMHYYQSSKYWMDERLEKRTGESPLTRCNDITKSPNWNTIACFTSAGAFAGAMGTLVACPFELTKIARQLSTDIVNMQGCRVDPAEQAIRQSYYGKNTWQTMRAIVRNRGFLGLYSGFRMHLVRDIIGTSIWFAGYETLKQEISYLRGSSPNDSVPVSIAAFVSGCASLLVTTPIDSVKTRFQRNCLVQHRDRTDKVPMDYMTKTAWRGMPVNLMRSGVINLVFFLVFENAKKYINALKG</sequence>
<evidence type="ECO:0000313" key="13">
    <source>
        <dbReference type="EMBL" id="QDS76549.1"/>
    </source>
</evidence>
<keyword evidence="7" id="KW-1133">Transmembrane helix</keyword>
<accession>A0A517LLM9</accession>
<evidence type="ECO:0000256" key="8">
    <source>
        <dbReference type="ARBA" id="ARBA00023128"/>
    </source>
</evidence>
<keyword evidence="14" id="KW-1185">Reference proteome</keyword>
<evidence type="ECO:0000256" key="9">
    <source>
        <dbReference type="ARBA" id="ARBA00023136"/>
    </source>
</evidence>
<feature type="region of interest" description="Disordered" evidence="12">
    <location>
        <begin position="1"/>
        <end position="26"/>
    </location>
</feature>
<organism evidence="13 14">
    <name type="scientific">Venturia effusa</name>
    <dbReference type="NCBI Taxonomy" id="50376"/>
    <lineage>
        <taxon>Eukaryota</taxon>
        <taxon>Fungi</taxon>
        <taxon>Dikarya</taxon>
        <taxon>Ascomycota</taxon>
        <taxon>Pezizomycotina</taxon>
        <taxon>Dothideomycetes</taxon>
        <taxon>Pleosporomycetidae</taxon>
        <taxon>Venturiales</taxon>
        <taxon>Venturiaceae</taxon>
        <taxon>Venturia</taxon>
    </lineage>
</organism>
<dbReference type="Proteomes" id="UP000316270">
    <property type="component" value="Chromosome 15"/>
</dbReference>
<feature type="repeat" description="Solcar" evidence="10">
    <location>
        <begin position="277"/>
        <end position="359"/>
    </location>
</feature>
<dbReference type="InterPro" id="IPR023395">
    <property type="entry name" value="MCP_dom_sf"/>
</dbReference>
<comment type="similarity">
    <text evidence="2 11">Belongs to the mitochondrial carrier (TC 2.A.29) family.</text>
</comment>
<dbReference type="PROSITE" id="PS50920">
    <property type="entry name" value="SOLCAR"/>
    <property type="match status" value="3"/>
</dbReference>
<evidence type="ECO:0000256" key="5">
    <source>
        <dbReference type="ARBA" id="ARBA00022737"/>
    </source>
</evidence>
<dbReference type="InterPro" id="IPR018108">
    <property type="entry name" value="MCP_transmembrane"/>
</dbReference>
<dbReference type="AlphaFoldDB" id="A0A517LLM9"/>
<name>A0A517LLM9_9PEZI</name>
<evidence type="ECO:0000256" key="12">
    <source>
        <dbReference type="SAM" id="MobiDB-lite"/>
    </source>
</evidence>
<dbReference type="STRING" id="50376.A0A517LLM9"/>
<comment type="subcellular location">
    <subcellularLocation>
        <location evidence="1">Mitochondrion membrane</location>
        <topology evidence="1">Multi-pass membrane protein</topology>
    </subcellularLocation>
</comment>
<evidence type="ECO:0000256" key="1">
    <source>
        <dbReference type="ARBA" id="ARBA00004225"/>
    </source>
</evidence>
<dbReference type="EMBL" id="CP042199">
    <property type="protein sequence ID" value="QDS76549.1"/>
    <property type="molecule type" value="Genomic_DNA"/>
</dbReference>
<feature type="compositionally biased region" description="Basic and acidic residues" evidence="12">
    <location>
        <begin position="17"/>
        <end position="26"/>
    </location>
</feature>
<evidence type="ECO:0000256" key="11">
    <source>
        <dbReference type="RuleBase" id="RU000488"/>
    </source>
</evidence>
<evidence type="ECO:0000256" key="4">
    <source>
        <dbReference type="ARBA" id="ARBA00022692"/>
    </source>
</evidence>
<evidence type="ECO:0000256" key="7">
    <source>
        <dbReference type="ARBA" id="ARBA00022989"/>
    </source>
</evidence>
<keyword evidence="5" id="KW-0677">Repeat</keyword>
<protein>
    <recommendedName>
        <fullName evidence="15">Mitochondrial carrier</fullName>
    </recommendedName>
</protein>
<keyword evidence="6" id="KW-0999">Mitochondrion inner membrane</keyword>
<dbReference type="SUPFAM" id="SSF103506">
    <property type="entry name" value="Mitochondrial carrier"/>
    <property type="match status" value="1"/>
</dbReference>
<evidence type="ECO:0000256" key="10">
    <source>
        <dbReference type="PROSITE-ProRule" id="PRU00282"/>
    </source>
</evidence>
<dbReference type="Gene3D" id="1.50.40.10">
    <property type="entry name" value="Mitochondrial carrier domain"/>
    <property type="match status" value="1"/>
</dbReference>
<reference evidence="13 14" key="1">
    <citation type="submission" date="2019-07" db="EMBL/GenBank/DDBJ databases">
        <title>Finished genome of Venturia effusa.</title>
        <authorList>
            <person name="Young C.A."/>
            <person name="Cox M.P."/>
            <person name="Ganley A.R.D."/>
            <person name="David W.J."/>
        </authorList>
    </citation>
    <scope>NUCLEOTIDE SEQUENCE [LARGE SCALE GENOMIC DNA]</scope>
    <source>
        <strain evidence="14">albino</strain>
    </source>
</reference>
<gene>
    <name evidence="13" type="ORF">FKW77_006362</name>
</gene>
<feature type="repeat" description="Solcar" evidence="10">
    <location>
        <begin position="37"/>
        <end position="136"/>
    </location>
</feature>
<evidence type="ECO:0000256" key="3">
    <source>
        <dbReference type="ARBA" id="ARBA00022448"/>
    </source>
</evidence>
<keyword evidence="3 11" id="KW-0813">Transport</keyword>
<keyword evidence="8" id="KW-0496">Mitochondrion</keyword>